<sequence>MRFLSLILPTAVAIASHSLAVNSPQALHGAFSKDPMKLMIVGDSITHGHEGDFTWRYRLWEWMTSTHVSFAFVGPYTGTTAREAPLAPGQSTSAQTDINDYPRIEWGYAANASTNFESHHFATSGYKAELARDDIGAQVKAHDPDVLLIMLGYNDLNFKMVIWTPTDHRVVTPRRGGVSNGLKLHSRAPYLIPIMKTLIDNARVAKPNLRFAISNIIERSIFRQDIHENTVVYNELFRDAIQSWSTEKSPIFHVDVATKYACGPYRPCPAAFDGLHPNALGEYQIASAFSETLVQGFGIGNGQLGIPNTVPERAMPPPVVLRAVGNVAGATLTWHRIYGITGYEVASRTEGQDWTTHMLTSNRSDILGLAEGIKVDFRLRSCYGQCGEWSDTVSTITGTTRAEDSFTSAEHIGGPTSQWHYFTSTDRLLGIIYLSLLGGVFYVLWRSATRRDVKALLASSKSWLETHPS</sequence>
<dbReference type="InterPro" id="IPR036514">
    <property type="entry name" value="SGNH_hydro_sf"/>
</dbReference>
<dbReference type="AlphaFoldDB" id="A0A139I661"/>
<comment type="caution">
    <text evidence="4">The sequence shown here is derived from an EMBL/GenBank/DDBJ whole genome shotgun (WGS) entry which is preliminary data.</text>
</comment>
<evidence type="ECO:0000313" key="4">
    <source>
        <dbReference type="EMBL" id="KXT10240.1"/>
    </source>
</evidence>
<evidence type="ECO:0000259" key="3">
    <source>
        <dbReference type="Pfam" id="PF13472"/>
    </source>
</evidence>
<proteinExistence type="predicted"/>
<keyword evidence="1" id="KW-0812">Transmembrane</keyword>
<evidence type="ECO:0000256" key="2">
    <source>
        <dbReference type="SAM" id="SignalP"/>
    </source>
</evidence>
<dbReference type="InterPro" id="IPR013830">
    <property type="entry name" value="SGNH_hydro"/>
</dbReference>
<feature type="signal peptide" evidence="2">
    <location>
        <begin position="1"/>
        <end position="20"/>
    </location>
</feature>
<keyword evidence="2" id="KW-0732">Signal</keyword>
<dbReference type="OrthoDB" id="2119228at2759"/>
<dbReference type="EMBL" id="LFZO01000275">
    <property type="protein sequence ID" value="KXT10240.1"/>
    <property type="molecule type" value="Genomic_DNA"/>
</dbReference>
<dbReference type="EMBL" id="LFZO01000275">
    <property type="protein sequence ID" value="KXT10238.1"/>
    <property type="molecule type" value="Genomic_DNA"/>
</dbReference>
<evidence type="ECO:0000256" key="1">
    <source>
        <dbReference type="SAM" id="Phobius"/>
    </source>
</evidence>
<dbReference type="GO" id="GO:0004622">
    <property type="term" value="F:phosphatidylcholine lysophospholipase activity"/>
    <property type="evidence" value="ECO:0007669"/>
    <property type="project" value="TreeGrafter"/>
</dbReference>
<reference evidence="4 5" key="1">
    <citation type="submission" date="2015-07" db="EMBL/GenBank/DDBJ databases">
        <title>Comparative genomics of the Sigatoka disease complex on banana suggests a link between parallel evolutionary changes in Pseudocercospora fijiensis and Pseudocercospora eumusae and increased virulence on the banana host.</title>
        <authorList>
            <person name="Chang T.-C."/>
            <person name="Salvucci A."/>
            <person name="Crous P.W."/>
            <person name="Stergiopoulos I."/>
        </authorList>
    </citation>
    <scope>NUCLEOTIDE SEQUENCE [LARGE SCALE GENOMIC DNA]</scope>
    <source>
        <strain evidence="4 5">CBS 116634</strain>
    </source>
</reference>
<name>A0A139I661_9PEZI</name>
<gene>
    <name evidence="4" type="ORF">AC579_2960</name>
</gene>
<dbReference type="SUPFAM" id="SSF49265">
    <property type="entry name" value="Fibronectin type III"/>
    <property type="match status" value="1"/>
</dbReference>
<feature type="domain" description="SGNH hydrolase-type esterase" evidence="3">
    <location>
        <begin position="109"/>
        <end position="281"/>
    </location>
</feature>
<keyword evidence="1" id="KW-1133">Transmembrane helix</keyword>
<dbReference type="Gene3D" id="3.40.50.1110">
    <property type="entry name" value="SGNH hydrolase"/>
    <property type="match status" value="1"/>
</dbReference>
<feature type="transmembrane region" description="Helical" evidence="1">
    <location>
        <begin position="428"/>
        <end position="445"/>
    </location>
</feature>
<dbReference type="PANTHER" id="PTHR30383:SF19">
    <property type="entry name" value="FIBRONECTIN TYPE-III DOMAIN-CONTAINING PROTEIN"/>
    <property type="match status" value="1"/>
</dbReference>
<organism evidence="4 5">
    <name type="scientific">Pseudocercospora musae</name>
    <dbReference type="NCBI Taxonomy" id="113226"/>
    <lineage>
        <taxon>Eukaryota</taxon>
        <taxon>Fungi</taxon>
        <taxon>Dikarya</taxon>
        <taxon>Ascomycota</taxon>
        <taxon>Pezizomycotina</taxon>
        <taxon>Dothideomycetes</taxon>
        <taxon>Dothideomycetidae</taxon>
        <taxon>Mycosphaerellales</taxon>
        <taxon>Mycosphaerellaceae</taxon>
        <taxon>Pseudocercospora</taxon>
    </lineage>
</organism>
<dbReference type="Pfam" id="PF13472">
    <property type="entry name" value="Lipase_GDSL_2"/>
    <property type="match status" value="1"/>
</dbReference>
<dbReference type="InterPro" id="IPR036116">
    <property type="entry name" value="FN3_sf"/>
</dbReference>
<accession>A0A139I661</accession>
<keyword evidence="1" id="KW-0472">Membrane</keyword>
<dbReference type="SUPFAM" id="SSF52266">
    <property type="entry name" value="SGNH hydrolase"/>
    <property type="match status" value="1"/>
</dbReference>
<evidence type="ECO:0000313" key="5">
    <source>
        <dbReference type="Proteomes" id="UP000073492"/>
    </source>
</evidence>
<dbReference type="InterPro" id="IPR051532">
    <property type="entry name" value="Ester_Hydrolysis_Enzymes"/>
</dbReference>
<feature type="chain" id="PRO_5007807089" description="SGNH hydrolase-type esterase domain-containing protein" evidence="2">
    <location>
        <begin position="21"/>
        <end position="469"/>
    </location>
</feature>
<dbReference type="Proteomes" id="UP000073492">
    <property type="component" value="Unassembled WGS sequence"/>
</dbReference>
<keyword evidence="5" id="KW-1185">Reference proteome</keyword>
<dbReference type="PANTHER" id="PTHR30383">
    <property type="entry name" value="THIOESTERASE 1/PROTEASE 1/LYSOPHOSPHOLIPASE L1"/>
    <property type="match status" value="1"/>
</dbReference>
<dbReference type="EMBL" id="LFZO01000275">
    <property type="protein sequence ID" value="KXT10237.1"/>
    <property type="molecule type" value="Genomic_DNA"/>
</dbReference>
<protein>
    <recommendedName>
        <fullName evidence="3">SGNH hydrolase-type esterase domain-containing protein</fullName>
    </recommendedName>
</protein>